<dbReference type="Pfam" id="PF01031">
    <property type="entry name" value="Dynamin_M"/>
    <property type="match status" value="1"/>
</dbReference>
<sequence length="787" mass="89506">MTSVPGSFPDLDNKLSSGRFSFSPPAPAQSYFISNSRNSEDKPTVSFPSQLKSTIPMLANGPPRVPDTLQGTTPKRLETSNLNSENRKRLLDLIDDWRELGIQRLVTLPQIVVCGEQSSGKSSVLEGITQIPFPRNDDLCTRFATQVVLRRSETRHFQIRIIPAENRYQDQKRRLRQEETSLNDRAKEMKAEADTSAIPKLVNEAMKVILAESGTLSSFAQNKPRFSSDILSIEISGPDQSHLSVVDLPGYINSTETGDNAHEIEIIKSMVRNFIRDQRTIILAVHPAPNDLANSTIFQEARLVDSSGLRTLGILTKPDLVNPGAEKKVLSILENEKAQLALGWFIVRNRSQAELDTCIACDERAIKEIQFFNRAPWDRISGDRVGIKNLRSHLAELLYSHIQEHLPRVKKDIHVQLQEVKTKLNNLGPSLCDTNTRRQFLSKITFEFHRLVSNALNGLYDGNPFEIETTRIRAEVQILNEEFSKYFAQKAHLYAFGKEVLIDGGESFASDERETNAIDNQFESTPNKRQKLQADEEKLEETFMWIQTGYKQFRGPELVGSNSNLLLNLFRQQTVQWEEIASDHVSDVSALCSKAVHHILDHIIMIPHVAYSIRQVVNVKLDENYQLAMKRLKEVVDDERIGPLLTYNYSLADTLRKVKYQRIGQTVKKATTKTQVSSGHVLSQLNVSIPSQHIRNNEDVFEDIHDTLKAYYKVARRRFVDNVAISVIERTIIRNLKNVLPQNYSFTLSDVELNELIPSSLRIEEEMKILRGQIESLTRALEKIKDM</sequence>
<dbReference type="GO" id="GO:0000266">
    <property type="term" value="P:mitochondrial fission"/>
    <property type="evidence" value="ECO:0007669"/>
    <property type="project" value="TreeGrafter"/>
</dbReference>
<organism evidence="7 8">
    <name type="scientific">Neolecta irregularis (strain DAH-3)</name>
    <dbReference type="NCBI Taxonomy" id="1198029"/>
    <lineage>
        <taxon>Eukaryota</taxon>
        <taxon>Fungi</taxon>
        <taxon>Dikarya</taxon>
        <taxon>Ascomycota</taxon>
        <taxon>Taphrinomycotina</taxon>
        <taxon>Neolectales</taxon>
        <taxon>Neolectaceae</taxon>
        <taxon>Neolecta</taxon>
    </lineage>
</organism>
<evidence type="ECO:0000256" key="1">
    <source>
        <dbReference type="ARBA" id="ARBA00022741"/>
    </source>
</evidence>
<dbReference type="InterPro" id="IPR022812">
    <property type="entry name" value="Dynamin"/>
</dbReference>
<keyword evidence="2" id="KW-0342">GTP-binding</keyword>
<dbReference type="InterPro" id="IPR000375">
    <property type="entry name" value="Dynamin_stalk"/>
</dbReference>
<dbReference type="GO" id="GO:0005739">
    <property type="term" value="C:mitochondrion"/>
    <property type="evidence" value="ECO:0007669"/>
    <property type="project" value="TreeGrafter"/>
</dbReference>
<dbReference type="PROSITE" id="PS51388">
    <property type="entry name" value="GED"/>
    <property type="match status" value="1"/>
</dbReference>
<dbReference type="Gene3D" id="3.40.50.300">
    <property type="entry name" value="P-loop containing nucleotide triphosphate hydrolases"/>
    <property type="match status" value="1"/>
</dbReference>
<dbReference type="InterPro" id="IPR030381">
    <property type="entry name" value="G_DYNAMIN_dom"/>
</dbReference>
<reference evidence="7 8" key="1">
    <citation type="submission" date="2016-04" db="EMBL/GenBank/DDBJ databases">
        <title>Evolutionary innovation and constraint leading to complex multicellularity in the Ascomycota.</title>
        <authorList>
            <person name="Cisse O."/>
            <person name="Nguyen A."/>
            <person name="Hewitt D.A."/>
            <person name="Jedd G."/>
            <person name="Stajich J.E."/>
        </authorList>
    </citation>
    <scope>NUCLEOTIDE SEQUENCE [LARGE SCALE GENOMIC DNA]</scope>
    <source>
        <strain evidence="7 8">DAH-3</strain>
    </source>
</reference>
<dbReference type="PROSITE" id="PS51718">
    <property type="entry name" value="G_DYNAMIN_2"/>
    <property type="match status" value="1"/>
</dbReference>
<evidence type="ECO:0000259" key="6">
    <source>
        <dbReference type="PROSITE" id="PS51718"/>
    </source>
</evidence>
<evidence type="ECO:0000256" key="4">
    <source>
        <dbReference type="SAM" id="MobiDB-lite"/>
    </source>
</evidence>
<dbReference type="GO" id="GO:0005525">
    <property type="term" value="F:GTP binding"/>
    <property type="evidence" value="ECO:0007669"/>
    <property type="project" value="InterPro"/>
</dbReference>
<dbReference type="OrthoDB" id="415706at2759"/>
<dbReference type="Proteomes" id="UP000186594">
    <property type="component" value="Unassembled WGS sequence"/>
</dbReference>
<dbReference type="PANTHER" id="PTHR11566">
    <property type="entry name" value="DYNAMIN"/>
    <property type="match status" value="1"/>
</dbReference>
<feature type="domain" description="GED" evidence="5">
    <location>
        <begin position="701"/>
        <end position="787"/>
    </location>
</feature>
<feature type="coiled-coil region" evidence="3">
    <location>
        <begin position="165"/>
        <end position="192"/>
    </location>
</feature>
<dbReference type="GO" id="GO:0006897">
    <property type="term" value="P:endocytosis"/>
    <property type="evidence" value="ECO:0007669"/>
    <property type="project" value="TreeGrafter"/>
</dbReference>
<accession>A0A1U7LVM0</accession>
<keyword evidence="8" id="KW-1185">Reference proteome</keyword>
<dbReference type="FunFam" id="3.40.50.300:FF:001425">
    <property type="entry name" value="Dynamin GTPase, putative"/>
    <property type="match status" value="1"/>
</dbReference>
<comment type="caution">
    <text evidence="7">The sequence shown here is derived from an EMBL/GenBank/DDBJ whole genome shotgun (WGS) entry which is preliminary data.</text>
</comment>
<dbReference type="GO" id="GO:0005874">
    <property type="term" value="C:microtubule"/>
    <property type="evidence" value="ECO:0007669"/>
    <property type="project" value="TreeGrafter"/>
</dbReference>
<dbReference type="GO" id="GO:0008017">
    <property type="term" value="F:microtubule binding"/>
    <property type="evidence" value="ECO:0007669"/>
    <property type="project" value="TreeGrafter"/>
</dbReference>
<dbReference type="InterPro" id="IPR001401">
    <property type="entry name" value="Dynamin_GTPase"/>
</dbReference>
<evidence type="ECO:0000259" key="5">
    <source>
        <dbReference type="PROSITE" id="PS51388"/>
    </source>
</evidence>
<evidence type="ECO:0000256" key="3">
    <source>
        <dbReference type="SAM" id="Coils"/>
    </source>
</evidence>
<feature type="coiled-coil region" evidence="3">
    <location>
        <begin position="760"/>
        <end position="787"/>
    </location>
</feature>
<dbReference type="InterPro" id="IPR045063">
    <property type="entry name" value="Dynamin_N"/>
</dbReference>
<dbReference type="STRING" id="1198029.A0A1U7LVM0"/>
<dbReference type="SUPFAM" id="SSF52540">
    <property type="entry name" value="P-loop containing nucleoside triphosphate hydrolases"/>
    <property type="match status" value="1"/>
</dbReference>
<dbReference type="CDD" id="cd08771">
    <property type="entry name" value="DLP_1"/>
    <property type="match status" value="1"/>
</dbReference>
<feature type="domain" description="Dynamin-type G" evidence="6">
    <location>
        <begin position="105"/>
        <end position="407"/>
    </location>
</feature>
<evidence type="ECO:0000313" key="7">
    <source>
        <dbReference type="EMBL" id="OLL26592.1"/>
    </source>
</evidence>
<protein>
    <submittedName>
        <fullName evidence="7">Interferon-induced GTP-binding protein Mx1</fullName>
    </submittedName>
</protein>
<dbReference type="GO" id="GO:0016020">
    <property type="term" value="C:membrane"/>
    <property type="evidence" value="ECO:0007669"/>
    <property type="project" value="TreeGrafter"/>
</dbReference>
<dbReference type="InterPro" id="IPR020850">
    <property type="entry name" value="GED_dom"/>
</dbReference>
<dbReference type="InterPro" id="IPR027417">
    <property type="entry name" value="P-loop_NTPase"/>
</dbReference>
<dbReference type="AlphaFoldDB" id="A0A1U7LVM0"/>
<dbReference type="GO" id="GO:0016559">
    <property type="term" value="P:peroxisome fission"/>
    <property type="evidence" value="ECO:0007669"/>
    <property type="project" value="TreeGrafter"/>
</dbReference>
<proteinExistence type="predicted"/>
<dbReference type="SMART" id="SM00053">
    <property type="entry name" value="DYNc"/>
    <property type="match status" value="1"/>
</dbReference>
<name>A0A1U7LVM0_NEOID</name>
<dbReference type="EMBL" id="LXFE01000161">
    <property type="protein sequence ID" value="OLL26592.1"/>
    <property type="molecule type" value="Genomic_DNA"/>
</dbReference>
<dbReference type="GO" id="GO:0048312">
    <property type="term" value="P:intracellular distribution of mitochondria"/>
    <property type="evidence" value="ECO:0007669"/>
    <property type="project" value="TreeGrafter"/>
</dbReference>
<dbReference type="PANTHER" id="PTHR11566:SF21">
    <property type="entry name" value="DYNAMIN RELATED PROTEIN 1, ISOFORM A"/>
    <property type="match status" value="1"/>
</dbReference>
<dbReference type="PRINTS" id="PR00195">
    <property type="entry name" value="DYNAMIN"/>
</dbReference>
<feature type="region of interest" description="Disordered" evidence="4">
    <location>
        <begin position="54"/>
        <end position="74"/>
    </location>
</feature>
<gene>
    <name evidence="7" type="ORF">NEOLI_003146</name>
</gene>
<feature type="region of interest" description="Disordered" evidence="4">
    <location>
        <begin position="1"/>
        <end position="22"/>
    </location>
</feature>
<keyword evidence="3" id="KW-0175">Coiled coil</keyword>
<dbReference type="Pfam" id="PF00350">
    <property type="entry name" value="Dynamin_N"/>
    <property type="match status" value="1"/>
</dbReference>
<keyword evidence="1" id="KW-0547">Nucleotide-binding</keyword>
<dbReference type="GO" id="GO:0003924">
    <property type="term" value="F:GTPase activity"/>
    <property type="evidence" value="ECO:0007669"/>
    <property type="project" value="InterPro"/>
</dbReference>
<evidence type="ECO:0000256" key="2">
    <source>
        <dbReference type="ARBA" id="ARBA00023134"/>
    </source>
</evidence>
<evidence type="ECO:0000313" key="8">
    <source>
        <dbReference type="Proteomes" id="UP000186594"/>
    </source>
</evidence>